<dbReference type="EMBL" id="GBXM01074863">
    <property type="protein sequence ID" value="JAH33714.1"/>
    <property type="molecule type" value="Transcribed_RNA"/>
</dbReference>
<organism evidence="1">
    <name type="scientific">Anguilla anguilla</name>
    <name type="common">European freshwater eel</name>
    <name type="synonym">Muraena anguilla</name>
    <dbReference type="NCBI Taxonomy" id="7936"/>
    <lineage>
        <taxon>Eukaryota</taxon>
        <taxon>Metazoa</taxon>
        <taxon>Chordata</taxon>
        <taxon>Craniata</taxon>
        <taxon>Vertebrata</taxon>
        <taxon>Euteleostomi</taxon>
        <taxon>Actinopterygii</taxon>
        <taxon>Neopterygii</taxon>
        <taxon>Teleostei</taxon>
        <taxon>Anguilliformes</taxon>
        <taxon>Anguillidae</taxon>
        <taxon>Anguilla</taxon>
    </lineage>
</organism>
<dbReference type="AlphaFoldDB" id="A0A0E9RWY1"/>
<reference evidence="1" key="1">
    <citation type="submission" date="2014-11" db="EMBL/GenBank/DDBJ databases">
        <authorList>
            <person name="Amaro Gonzalez C."/>
        </authorList>
    </citation>
    <scope>NUCLEOTIDE SEQUENCE</scope>
</reference>
<proteinExistence type="predicted"/>
<accession>A0A0E9RWY1</accession>
<sequence length="31" mass="3431">MNVRDLPPASVASVTVMSLLARCTKRTDRNK</sequence>
<evidence type="ECO:0000313" key="1">
    <source>
        <dbReference type="EMBL" id="JAH33714.1"/>
    </source>
</evidence>
<reference evidence="1" key="2">
    <citation type="journal article" date="2015" name="Fish Shellfish Immunol.">
        <title>Early steps in the European eel (Anguilla anguilla)-Vibrio vulnificus interaction in the gills: Role of the RtxA13 toxin.</title>
        <authorList>
            <person name="Callol A."/>
            <person name="Pajuelo D."/>
            <person name="Ebbesson L."/>
            <person name="Teles M."/>
            <person name="MacKenzie S."/>
            <person name="Amaro C."/>
        </authorList>
    </citation>
    <scope>NUCLEOTIDE SEQUENCE</scope>
</reference>
<protein>
    <submittedName>
        <fullName evidence="1">Uncharacterized protein</fullName>
    </submittedName>
</protein>
<name>A0A0E9RWY1_ANGAN</name>